<name>A0ABQ0K1R7_9BACT</name>
<dbReference type="RefSeq" id="WP_052564947.1">
    <property type="nucleotide sequence ID" value="NZ_BAFN01000001.1"/>
</dbReference>
<protein>
    <recommendedName>
        <fullName evidence="1">Phage-Barnase-EndoU-ColicinE5/D-RelE like nuclease 2 domain-containing protein</fullName>
    </recommendedName>
</protein>
<dbReference type="Proteomes" id="UP000032309">
    <property type="component" value="Unassembled WGS sequence"/>
</dbReference>
<dbReference type="Pfam" id="PF18810">
    <property type="entry name" value="PBECR2"/>
    <property type="match status" value="1"/>
</dbReference>
<comment type="caution">
    <text evidence="2">The sequence shown here is derived from an EMBL/GenBank/DDBJ whole genome shotgun (WGS) entry which is preliminary data.</text>
</comment>
<evidence type="ECO:0000313" key="2">
    <source>
        <dbReference type="EMBL" id="GAN35003.1"/>
    </source>
</evidence>
<accession>A0ABQ0K1R7</accession>
<feature type="domain" description="Phage-Barnase-EndoU-ColicinE5/D-RelE like nuclease 2" evidence="1">
    <location>
        <begin position="2"/>
        <end position="74"/>
    </location>
</feature>
<evidence type="ECO:0000259" key="1">
    <source>
        <dbReference type="Pfam" id="PF18810"/>
    </source>
</evidence>
<proteinExistence type="predicted"/>
<sequence>MTDPYEVWLSFERHKGTDQVVLRQRIIKAIQTGKKEGILIVANVIKGFMESWTFVPIEELGYLDKQRVGKLIWKKN</sequence>
<organism evidence="2 3">
    <name type="scientific">Candidatus Brocadia sinica JPN1</name>
    <dbReference type="NCBI Taxonomy" id="1197129"/>
    <lineage>
        <taxon>Bacteria</taxon>
        <taxon>Pseudomonadati</taxon>
        <taxon>Planctomycetota</taxon>
        <taxon>Candidatus Brocadiia</taxon>
        <taxon>Candidatus Brocadiales</taxon>
        <taxon>Candidatus Brocadiaceae</taxon>
        <taxon>Candidatus Brocadia</taxon>
    </lineage>
</organism>
<evidence type="ECO:0000313" key="3">
    <source>
        <dbReference type="Proteomes" id="UP000032309"/>
    </source>
</evidence>
<keyword evidence="3" id="KW-1185">Reference proteome</keyword>
<gene>
    <name evidence="2" type="ORF">BROSI_A3548</name>
</gene>
<reference evidence="3" key="1">
    <citation type="journal article" date="2015" name="Genome Announc.">
        <title>Draft Genome Sequence of an Anaerobic Ammonium-Oxidizing Bacterium, "Candidatus Brocadia sinica".</title>
        <authorList>
            <person name="Oshiki M."/>
            <person name="Shinyako-Hata K."/>
            <person name="Satoh H."/>
            <person name="Okabe S."/>
        </authorList>
    </citation>
    <scope>NUCLEOTIDE SEQUENCE [LARGE SCALE GENOMIC DNA]</scope>
    <source>
        <strain evidence="3">JPN1</strain>
    </source>
</reference>
<dbReference type="InterPro" id="IPR041110">
    <property type="entry name" value="PBECR2"/>
</dbReference>
<dbReference type="EMBL" id="BAFN01000001">
    <property type="protein sequence ID" value="GAN35003.1"/>
    <property type="molecule type" value="Genomic_DNA"/>
</dbReference>